<gene>
    <name evidence="1" type="ORF">RCOM_0646950</name>
</gene>
<dbReference type="AlphaFoldDB" id="B9SFJ9"/>
<evidence type="ECO:0000313" key="1">
    <source>
        <dbReference type="EMBL" id="EEF37611.1"/>
    </source>
</evidence>
<reference evidence="2" key="1">
    <citation type="journal article" date="2010" name="Nat. Biotechnol.">
        <title>Draft genome sequence of the oilseed species Ricinus communis.</title>
        <authorList>
            <person name="Chan A.P."/>
            <person name="Crabtree J."/>
            <person name="Zhao Q."/>
            <person name="Lorenzi H."/>
            <person name="Orvis J."/>
            <person name="Puiu D."/>
            <person name="Melake-Berhan A."/>
            <person name="Jones K.M."/>
            <person name="Redman J."/>
            <person name="Chen G."/>
            <person name="Cahoon E.B."/>
            <person name="Gedil M."/>
            <person name="Stanke M."/>
            <person name="Haas B.J."/>
            <person name="Wortman J.R."/>
            <person name="Fraser-Liggett C.M."/>
            <person name="Ravel J."/>
            <person name="Rabinowicz P.D."/>
        </authorList>
    </citation>
    <scope>NUCLEOTIDE SEQUENCE [LARGE SCALE GENOMIC DNA]</scope>
    <source>
        <strain evidence="2">cv. Hale</strain>
    </source>
</reference>
<sequence>MRTPFLFTFLSTLYYRESPRLFLYCWGVQEDEAMVAGWLMGSEEFLWQGTCSAEPSSKTCNACSWSCFNSHM</sequence>
<evidence type="ECO:0000313" key="2">
    <source>
        <dbReference type="Proteomes" id="UP000008311"/>
    </source>
</evidence>
<dbReference type="InParanoid" id="B9SFJ9"/>
<name>B9SFJ9_RICCO</name>
<dbReference type="EMBL" id="EQ973945">
    <property type="protein sequence ID" value="EEF37611.1"/>
    <property type="molecule type" value="Genomic_DNA"/>
</dbReference>
<dbReference type="Proteomes" id="UP000008311">
    <property type="component" value="Unassembled WGS sequence"/>
</dbReference>
<proteinExistence type="predicted"/>
<protein>
    <submittedName>
        <fullName evidence="1">Uncharacterized protein</fullName>
    </submittedName>
</protein>
<keyword evidence="2" id="KW-1185">Reference proteome</keyword>
<organism evidence="1 2">
    <name type="scientific">Ricinus communis</name>
    <name type="common">Castor bean</name>
    <dbReference type="NCBI Taxonomy" id="3988"/>
    <lineage>
        <taxon>Eukaryota</taxon>
        <taxon>Viridiplantae</taxon>
        <taxon>Streptophyta</taxon>
        <taxon>Embryophyta</taxon>
        <taxon>Tracheophyta</taxon>
        <taxon>Spermatophyta</taxon>
        <taxon>Magnoliopsida</taxon>
        <taxon>eudicotyledons</taxon>
        <taxon>Gunneridae</taxon>
        <taxon>Pentapetalae</taxon>
        <taxon>rosids</taxon>
        <taxon>fabids</taxon>
        <taxon>Malpighiales</taxon>
        <taxon>Euphorbiaceae</taxon>
        <taxon>Acalyphoideae</taxon>
        <taxon>Acalypheae</taxon>
        <taxon>Ricinus</taxon>
    </lineage>
</organism>
<accession>B9SFJ9</accession>